<proteinExistence type="predicted"/>
<dbReference type="Proteomes" id="UP000266067">
    <property type="component" value="Unassembled WGS sequence"/>
</dbReference>
<reference evidence="1 2" key="1">
    <citation type="submission" date="2018-08" db="EMBL/GenBank/DDBJ databases">
        <title>Proposal of Muricauda 72 sp.nov. and Muricauda NH166 sp.nov., isolated from seawater.</title>
        <authorList>
            <person name="Cheng H."/>
            <person name="Wu Y.-H."/>
            <person name="Guo L.-L."/>
            <person name="Xu X.-W."/>
        </authorList>
    </citation>
    <scope>NUCLEOTIDE SEQUENCE [LARGE SCALE GENOMIC DNA]</scope>
    <source>
        <strain evidence="1 2">KCTC 22173</strain>
    </source>
</reference>
<sequence>MDERDMTLFFHSVLKNTFAKIREIVKSKSNVIYIEKDSENEIIIKPIRDYPNFLFQITKPIEKGNNLVFSITRAPKNARSNDSEILSSDHKNLERVFNAWIELINKHLGKKPIHPSEDSVNQQYDKEFYDWFEIVEEDADSAPFDIKRQILIEHSLDIGIKALIEAGVKEDDPIINEAHSLKSKVGIYTKKQVIQVGRQLYVMLRKKGGVLTKKVYDIWEKEMIAMGFKELIKLLGNEALKLLS</sequence>
<name>A0A3A1NH50_9FLAO</name>
<keyword evidence="2" id="KW-1185">Reference proteome</keyword>
<gene>
    <name evidence="1" type="ORF">D2V08_01275</name>
</gene>
<dbReference type="RefSeq" id="WP_119606338.1">
    <property type="nucleotide sequence ID" value="NZ_QXFH01000023.1"/>
</dbReference>
<dbReference type="AlphaFoldDB" id="A0A3A1NH50"/>
<evidence type="ECO:0000313" key="1">
    <source>
        <dbReference type="EMBL" id="RIV37521.1"/>
    </source>
</evidence>
<accession>A0A3A1NH50</accession>
<organism evidence="1 2">
    <name type="scientific">Flagellimonas lutimaris</name>
    <dbReference type="NCBI Taxonomy" id="475082"/>
    <lineage>
        <taxon>Bacteria</taxon>
        <taxon>Pseudomonadati</taxon>
        <taxon>Bacteroidota</taxon>
        <taxon>Flavobacteriia</taxon>
        <taxon>Flavobacteriales</taxon>
        <taxon>Flavobacteriaceae</taxon>
        <taxon>Flagellimonas</taxon>
    </lineage>
</organism>
<comment type="caution">
    <text evidence="1">The sequence shown here is derived from an EMBL/GenBank/DDBJ whole genome shotgun (WGS) entry which is preliminary data.</text>
</comment>
<protein>
    <submittedName>
        <fullName evidence="1">Uncharacterized protein</fullName>
    </submittedName>
</protein>
<evidence type="ECO:0000313" key="2">
    <source>
        <dbReference type="Proteomes" id="UP000266067"/>
    </source>
</evidence>
<dbReference type="OrthoDB" id="963867at2"/>
<dbReference type="EMBL" id="QXFH01000023">
    <property type="protein sequence ID" value="RIV37521.1"/>
    <property type="molecule type" value="Genomic_DNA"/>
</dbReference>